<dbReference type="EMBL" id="BPLR01007003">
    <property type="protein sequence ID" value="GIY13812.1"/>
    <property type="molecule type" value="Genomic_DNA"/>
</dbReference>
<keyword evidence="2" id="KW-1185">Reference proteome</keyword>
<dbReference type="AlphaFoldDB" id="A0AAV4R0J6"/>
<reference evidence="1 2" key="1">
    <citation type="submission" date="2021-06" db="EMBL/GenBank/DDBJ databases">
        <title>Caerostris extrusa draft genome.</title>
        <authorList>
            <person name="Kono N."/>
            <person name="Arakawa K."/>
        </authorList>
    </citation>
    <scope>NUCLEOTIDE SEQUENCE [LARGE SCALE GENOMIC DNA]</scope>
</reference>
<organism evidence="1 2">
    <name type="scientific">Caerostris extrusa</name>
    <name type="common">Bark spider</name>
    <name type="synonym">Caerostris bankana</name>
    <dbReference type="NCBI Taxonomy" id="172846"/>
    <lineage>
        <taxon>Eukaryota</taxon>
        <taxon>Metazoa</taxon>
        <taxon>Ecdysozoa</taxon>
        <taxon>Arthropoda</taxon>
        <taxon>Chelicerata</taxon>
        <taxon>Arachnida</taxon>
        <taxon>Araneae</taxon>
        <taxon>Araneomorphae</taxon>
        <taxon>Entelegynae</taxon>
        <taxon>Araneoidea</taxon>
        <taxon>Araneidae</taxon>
        <taxon>Caerostris</taxon>
    </lineage>
</organism>
<protein>
    <submittedName>
        <fullName evidence="1">Uncharacterized protein</fullName>
    </submittedName>
</protein>
<gene>
    <name evidence="1" type="ORF">CEXT_117651</name>
</gene>
<evidence type="ECO:0000313" key="1">
    <source>
        <dbReference type="EMBL" id="GIY13812.1"/>
    </source>
</evidence>
<comment type="caution">
    <text evidence="1">The sequence shown here is derived from an EMBL/GenBank/DDBJ whole genome shotgun (WGS) entry which is preliminary data.</text>
</comment>
<accession>A0AAV4R0J6</accession>
<sequence length="158" mass="17622">MKPQCHFLPLISAHFSTGAVLWVSQILRDYLIDTRIAPHPTSCSFSLLFFSLATPTQISTIPNLFSFGIIFRTLSCCTFEHAVGCDLFRLLFSGGKKNLQLVSPDLIHGQERESPFLEGLKRKDRWYLGAISQVSRCHGITGPIPSQSQDARTPEKGN</sequence>
<name>A0AAV4R0J6_CAEEX</name>
<proteinExistence type="predicted"/>
<evidence type="ECO:0000313" key="2">
    <source>
        <dbReference type="Proteomes" id="UP001054945"/>
    </source>
</evidence>
<dbReference type="Proteomes" id="UP001054945">
    <property type="component" value="Unassembled WGS sequence"/>
</dbReference>